<dbReference type="GeneID" id="36406117"/>
<dbReference type="EMBL" id="CCYD01000524">
    <property type="protein sequence ID" value="CEG40884.1"/>
    <property type="molecule type" value="Genomic_DNA"/>
</dbReference>
<dbReference type="Proteomes" id="UP000054928">
    <property type="component" value="Unassembled WGS sequence"/>
</dbReference>
<proteinExistence type="predicted"/>
<dbReference type="RefSeq" id="XP_024577253.1">
    <property type="nucleotide sequence ID" value="XM_024726591.1"/>
</dbReference>
<dbReference type="AlphaFoldDB" id="A0A0P1AHX0"/>
<keyword evidence="2" id="KW-1185">Reference proteome</keyword>
<evidence type="ECO:0000313" key="2">
    <source>
        <dbReference type="Proteomes" id="UP000054928"/>
    </source>
</evidence>
<reference evidence="2" key="1">
    <citation type="submission" date="2014-09" db="EMBL/GenBank/DDBJ databases">
        <authorList>
            <person name="Sharma Rahul"/>
            <person name="Thines Marco"/>
        </authorList>
    </citation>
    <scope>NUCLEOTIDE SEQUENCE [LARGE SCALE GENOMIC DNA]</scope>
</reference>
<name>A0A0P1AHX0_PLAHL</name>
<organism evidence="1 2">
    <name type="scientific">Plasmopara halstedii</name>
    <name type="common">Downy mildew of sunflower</name>
    <dbReference type="NCBI Taxonomy" id="4781"/>
    <lineage>
        <taxon>Eukaryota</taxon>
        <taxon>Sar</taxon>
        <taxon>Stramenopiles</taxon>
        <taxon>Oomycota</taxon>
        <taxon>Peronosporomycetes</taxon>
        <taxon>Peronosporales</taxon>
        <taxon>Peronosporaceae</taxon>
        <taxon>Plasmopara</taxon>
    </lineage>
</organism>
<protein>
    <submittedName>
        <fullName evidence="1">Uncharacterized protein</fullName>
    </submittedName>
</protein>
<accession>A0A0P1AHX0</accession>
<evidence type="ECO:0000313" key="1">
    <source>
        <dbReference type="EMBL" id="CEG40884.1"/>
    </source>
</evidence>
<sequence>MHGTNKSIDHNAAFLRIAEVSKCSPAIRIQFENPGKEDNACAINLARRYGTLTGR</sequence>